<evidence type="ECO:0000256" key="3">
    <source>
        <dbReference type="ARBA" id="ARBA00022840"/>
    </source>
</evidence>
<dbReference type="SUPFAM" id="SSF55931">
    <property type="entry name" value="Glutamine synthetase/guanido kinase"/>
    <property type="match status" value="1"/>
</dbReference>
<accession>A0A917ZRB0</accession>
<dbReference type="InterPro" id="IPR011793">
    <property type="entry name" value="YbdK"/>
</dbReference>
<comment type="catalytic activity">
    <reaction evidence="4 5">
        <text>L-cysteine + L-glutamate + ATP = gamma-L-glutamyl-L-cysteine + ADP + phosphate + H(+)</text>
        <dbReference type="Rhea" id="RHEA:13285"/>
        <dbReference type="ChEBI" id="CHEBI:15378"/>
        <dbReference type="ChEBI" id="CHEBI:29985"/>
        <dbReference type="ChEBI" id="CHEBI:30616"/>
        <dbReference type="ChEBI" id="CHEBI:35235"/>
        <dbReference type="ChEBI" id="CHEBI:43474"/>
        <dbReference type="ChEBI" id="CHEBI:58173"/>
        <dbReference type="ChEBI" id="CHEBI:456216"/>
        <dbReference type="EC" id="6.3.2.2"/>
    </reaction>
</comment>
<dbReference type="GO" id="GO:0005524">
    <property type="term" value="F:ATP binding"/>
    <property type="evidence" value="ECO:0007669"/>
    <property type="project" value="UniProtKB-KW"/>
</dbReference>
<dbReference type="GO" id="GO:0004357">
    <property type="term" value="F:glutamate-cysteine ligase activity"/>
    <property type="evidence" value="ECO:0007669"/>
    <property type="project" value="UniProtKB-EC"/>
</dbReference>
<dbReference type="EC" id="6.3.2.2" evidence="5"/>
<name>A0A917ZRB0_9ACTN</name>
<reference evidence="6" key="2">
    <citation type="submission" date="2020-09" db="EMBL/GenBank/DDBJ databases">
        <authorList>
            <person name="Sun Q."/>
            <person name="Zhou Y."/>
        </authorList>
    </citation>
    <scope>NUCLEOTIDE SEQUENCE</scope>
    <source>
        <strain evidence="6">CGMCC 4.7201</strain>
    </source>
</reference>
<evidence type="ECO:0000313" key="6">
    <source>
        <dbReference type="EMBL" id="GGO90830.1"/>
    </source>
</evidence>
<keyword evidence="2 5" id="KW-0547">Nucleotide-binding</keyword>
<dbReference type="NCBIfam" id="NF010041">
    <property type="entry name" value="PRK13517.1-1"/>
    <property type="match status" value="1"/>
</dbReference>
<evidence type="ECO:0000256" key="2">
    <source>
        <dbReference type="ARBA" id="ARBA00022741"/>
    </source>
</evidence>
<dbReference type="Proteomes" id="UP000641932">
    <property type="component" value="Unassembled WGS sequence"/>
</dbReference>
<keyword evidence="7" id="KW-1185">Reference proteome</keyword>
<protein>
    <recommendedName>
        <fullName evidence="5">Putative glutamate--cysteine ligase 2</fullName>
        <ecNumber evidence="5">6.3.2.2</ecNumber>
    </recommendedName>
    <alternativeName>
        <fullName evidence="5">Gamma-glutamylcysteine synthetase 2</fullName>
        <shortName evidence="5">GCS 2</shortName>
        <shortName evidence="5">Gamma-GCS 2</shortName>
    </alternativeName>
</protein>
<organism evidence="6 7">
    <name type="scientific">Wenjunlia tyrosinilytica</name>
    <dbReference type="NCBI Taxonomy" id="1544741"/>
    <lineage>
        <taxon>Bacteria</taxon>
        <taxon>Bacillati</taxon>
        <taxon>Actinomycetota</taxon>
        <taxon>Actinomycetes</taxon>
        <taxon>Kitasatosporales</taxon>
        <taxon>Streptomycetaceae</taxon>
        <taxon>Wenjunlia</taxon>
    </lineage>
</organism>
<dbReference type="Gene3D" id="3.30.590.20">
    <property type="match status" value="1"/>
</dbReference>
<keyword evidence="1 5" id="KW-0436">Ligase</keyword>
<keyword evidence="3 5" id="KW-0067">ATP-binding</keyword>
<dbReference type="InterPro" id="IPR050141">
    <property type="entry name" value="GCL_type2/YbdK_subfam"/>
</dbReference>
<evidence type="ECO:0000256" key="1">
    <source>
        <dbReference type="ARBA" id="ARBA00022598"/>
    </source>
</evidence>
<sequence length="368" mass="39971">MTNSHARTVGVEEELLIVDPVGGVPRAFAEAMLSAAPAMDTAGGQALEAELQREQLETGTRPCASMADVAREVRRWRRDASGRARQAGAEVAALATSPLPVDPSLTPKPRYRRMLEAFGLLAHEQLSCGCHVHVEVESDKEGVAVLDRMRPWLAPLLALSANSPFWQGEDTCYASYRSLVWSRWPSAGPTELFGSPEGYRSMIRTMLDSATLLDEGMVYFDARMSRKYPTVEIRIADVCLDADDTVLVAALVRGLVETSARAWRAGEAPDQVPTHLLRLASWRAARSGLAGELVHPLSRRPAPAAVVLRALADHVGPALKESGDLDLVEHQLQRVLERGNGAHAQREAIRRGGSLRDVVAEAVARTLA</sequence>
<dbReference type="PANTHER" id="PTHR36510:SF1">
    <property type="entry name" value="GLUTAMATE--CYSTEINE LIGASE 2-RELATED"/>
    <property type="match status" value="1"/>
</dbReference>
<evidence type="ECO:0000256" key="4">
    <source>
        <dbReference type="ARBA" id="ARBA00048819"/>
    </source>
</evidence>
<proteinExistence type="inferred from homology"/>
<dbReference type="NCBIfam" id="TIGR02050">
    <property type="entry name" value="gshA_cyan_rel"/>
    <property type="match status" value="1"/>
</dbReference>
<dbReference type="InterPro" id="IPR014746">
    <property type="entry name" value="Gln_synth/guanido_kin_cat_dom"/>
</dbReference>
<comment type="function">
    <text evidence="5">ATP-dependent carboxylate-amine ligase which exhibits weak glutamate--cysteine ligase activity.</text>
</comment>
<evidence type="ECO:0000256" key="5">
    <source>
        <dbReference type="HAMAP-Rule" id="MF_01609"/>
    </source>
</evidence>
<dbReference type="HAMAP" id="MF_01609">
    <property type="entry name" value="Glu_cys_ligase_2"/>
    <property type="match status" value="1"/>
</dbReference>
<dbReference type="EMBL" id="BMMS01000015">
    <property type="protein sequence ID" value="GGO90830.1"/>
    <property type="molecule type" value="Genomic_DNA"/>
</dbReference>
<dbReference type="RefSeq" id="WP_229698549.1">
    <property type="nucleotide sequence ID" value="NZ_BMMS01000015.1"/>
</dbReference>
<reference evidence="6" key="1">
    <citation type="journal article" date="2014" name="Int. J. Syst. Evol. Microbiol.">
        <title>Complete genome sequence of Corynebacterium casei LMG S-19264T (=DSM 44701T), isolated from a smear-ripened cheese.</title>
        <authorList>
            <consortium name="US DOE Joint Genome Institute (JGI-PGF)"/>
            <person name="Walter F."/>
            <person name="Albersmeier A."/>
            <person name="Kalinowski J."/>
            <person name="Ruckert C."/>
        </authorList>
    </citation>
    <scope>NUCLEOTIDE SEQUENCE</scope>
    <source>
        <strain evidence="6">CGMCC 4.7201</strain>
    </source>
</reference>
<dbReference type="GO" id="GO:0042398">
    <property type="term" value="P:modified amino acid biosynthetic process"/>
    <property type="evidence" value="ECO:0007669"/>
    <property type="project" value="InterPro"/>
</dbReference>
<dbReference type="AlphaFoldDB" id="A0A917ZRB0"/>
<dbReference type="PANTHER" id="PTHR36510">
    <property type="entry name" value="GLUTAMATE--CYSTEINE LIGASE 2-RELATED"/>
    <property type="match status" value="1"/>
</dbReference>
<evidence type="ECO:0000313" key="7">
    <source>
        <dbReference type="Proteomes" id="UP000641932"/>
    </source>
</evidence>
<dbReference type="Pfam" id="PF04107">
    <property type="entry name" value="GCS2"/>
    <property type="match status" value="1"/>
</dbReference>
<comment type="caution">
    <text evidence="6">The sequence shown here is derived from an EMBL/GenBank/DDBJ whole genome shotgun (WGS) entry which is preliminary data.</text>
</comment>
<comment type="similarity">
    <text evidence="5">Belongs to the glutamate--cysteine ligase type 2 family. YbdK subfamily.</text>
</comment>
<gene>
    <name evidence="6" type="ORF">GCM10012280_37260</name>
</gene>
<dbReference type="InterPro" id="IPR006336">
    <property type="entry name" value="GCS2"/>
</dbReference>